<dbReference type="InterPro" id="IPR025322">
    <property type="entry name" value="PADRE_dom"/>
</dbReference>
<dbReference type="EMBL" id="BT124234">
    <property type="protein sequence ID" value="ADE77499.1"/>
    <property type="molecule type" value="mRNA"/>
</dbReference>
<dbReference type="Pfam" id="PF14009">
    <property type="entry name" value="PADRE"/>
    <property type="match status" value="1"/>
</dbReference>
<dbReference type="OMA" id="MMEYTAP"/>
<protein>
    <submittedName>
        <fullName evidence="1">Uncharacterized protein</fullName>
    </submittedName>
</protein>
<dbReference type="PANTHER" id="PTHR33148:SF46">
    <property type="entry name" value="EMB|CAB85509.1"/>
    <property type="match status" value="1"/>
</dbReference>
<dbReference type="AlphaFoldDB" id="D5AD80"/>
<sequence length="186" mass="20783">MGNCLLSHGSGRLSADFMRREEFIVVTRSDGKMMEYTAPLLVRDLMAAYPQHSLVHSEDATCRSLSPDKKLLPGQLYRLLLVPNSPSLSKDAVLSEAKSIDNGRISRKSRASTRPPSSVKCVQNGSSIMRVKIVIPKRELQALLSDKSLLLQRQCKAQYVKEDYVTARKCSNHGWRPSLESIPEVN</sequence>
<evidence type="ECO:0000313" key="1">
    <source>
        <dbReference type="EMBL" id="ADE77499.1"/>
    </source>
</evidence>
<proteinExistence type="evidence at transcript level"/>
<reference evidence="1" key="1">
    <citation type="submission" date="2010-04" db="EMBL/GenBank/DDBJ databases">
        <authorList>
            <person name="Reid K.E."/>
            <person name="Liao N."/>
            <person name="Chan S."/>
            <person name="Docking R."/>
            <person name="Taylor G."/>
            <person name="Moore R."/>
            <person name="Mayo M."/>
            <person name="Munro S."/>
            <person name="King J."/>
            <person name="Yanchuk A."/>
            <person name="Holt R."/>
            <person name="Jones S."/>
            <person name="Marra M."/>
            <person name="Ritland C.E."/>
            <person name="Ritland K."/>
            <person name="Bohlmann J."/>
        </authorList>
    </citation>
    <scope>NUCLEOTIDE SEQUENCE</scope>
    <source>
        <tissue evidence="1">Bud</tissue>
    </source>
</reference>
<dbReference type="PANTHER" id="PTHR33148">
    <property type="entry name" value="PLASTID MOVEMENT IMPAIRED PROTEIN-RELATED"/>
    <property type="match status" value="1"/>
</dbReference>
<organism evidence="1">
    <name type="scientific">Picea sitchensis</name>
    <name type="common">Sitka spruce</name>
    <name type="synonym">Pinus sitchensis</name>
    <dbReference type="NCBI Taxonomy" id="3332"/>
    <lineage>
        <taxon>Eukaryota</taxon>
        <taxon>Viridiplantae</taxon>
        <taxon>Streptophyta</taxon>
        <taxon>Embryophyta</taxon>
        <taxon>Tracheophyta</taxon>
        <taxon>Spermatophyta</taxon>
        <taxon>Pinopsida</taxon>
        <taxon>Pinidae</taxon>
        <taxon>Conifers I</taxon>
        <taxon>Pinales</taxon>
        <taxon>Pinaceae</taxon>
        <taxon>Picea</taxon>
    </lineage>
</organism>
<accession>D5AD80</accession>
<name>D5AD80_PICSI</name>